<dbReference type="EMBL" id="BAAFRS010000108">
    <property type="protein sequence ID" value="GAB1222429.1"/>
    <property type="molecule type" value="Genomic_DNA"/>
</dbReference>
<evidence type="ECO:0000313" key="2">
    <source>
        <dbReference type="Proteomes" id="UP001628156"/>
    </source>
</evidence>
<accession>A0ABQ0DHV9</accession>
<protein>
    <recommendedName>
        <fullName evidence="3">AIG1 family protein</fullName>
    </recommendedName>
</protein>
<comment type="caution">
    <text evidence="1">The sequence shown here is derived from an EMBL/GenBank/DDBJ whole genome shotgun (WGS) entry which is preliminary data.</text>
</comment>
<gene>
    <name evidence="1" type="ORF">ENUP19_0108G0034</name>
</gene>
<proteinExistence type="predicted"/>
<evidence type="ECO:0000313" key="1">
    <source>
        <dbReference type="EMBL" id="GAB1222429.1"/>
    </source>
</evidence>
<dbReference type="Proteomes" id="UP001628156">
    <property type="component" value="Unassembled WGS sequence"/>
</dbReference>
<keyword evidence="2" id="KW-1185">Reference proteome</keyword>
<organism evidence="1 2">
    <name type="scientific">Entamoeba nuttalli</name>
    <dbReference type="NCBI Taxonomy" id="412467"/>
    <lineage>
        <taxon>Eukaryota</taxon>
        <taxon>Amoebozoa</taxon>
        <taxon>Evosea</taxon>
        <taxon>Archamoebae</taxon>
        <taxon>Mastigamoebida</taxon>
        <taxon>Entamoebidae</taxon>
        <taxon>Entamoeba</taxon>
    </lineage>
</organism>
<name>A0ABQ0DHV9_9EUKA</name>
<evidence type="ECO:0008006" key="3">
    <source>
        <dbReference type="Google" id="ProtNLM"/>
    </source>
</evidence>
<sequence>MFFPIKDFWKCVYIVWTRCFNYIPRKQLENGKIGKEQFKENIISFIKQINGTDEDIDIPMYYVDSQPDEDIDNSRSENEIERLIEWGRK</sequence>
<reference evidence="1 2" key="1">
    <citation type="journal article" date="2019" name="PLoS Negl. Trop. Dis.">
        <title>Whole genome sequencing of Entamoeba nuttalli reveals mammalian host-related molecular signatures and a novel octapeptide-repeat surface protein.</title>
        <authorList>
            <person name="Tanaka M."/>
            <person name="Makiuchi T."/>
            <person name="Komiyama T."/>
            <person name="Shiina T."/>
            <person name="Osaki K."/>
            <person name="Tachibana H."/>
        </authorList>
    </citation>
    <scope>NUCLEOTIDE SEQUENCE [LARGE SCALE GENOMIC DNA]</scope>
    <source>
        <strain evidence="1 2">P19-061405</strain>
    </source>
</reference>